<name>A0AA37F9D6_9ARCH</name>
<dbReference type="Gene3D" id="3.30.465.10">
    <property type="match status" value="1"/>
</dbReference>
<protein>
    <submittedName>
        <fullName evidence="7">FAD-binding oxidoreductase</fullName>
    </submittedName>
</protein>
<dbReference type="Gene3D" id="3.30.70.2740">
    <property type="match status" value="1"/>
</dbReference>
<evidence type="ECO:0000313" key="7">
    <source>
        <dbReference type="EMBL" id="GGM68492.1"/>
    </source>
</evidence>
<evidence type="ECO:0000259" key="6">
    <source>
        <dbReference type="PROSITE" id="PS51387"/>
    </source>
</evidence>
<dbReference type="InterPro" id="IPR016171">
    <property type="entry name" value="Vanillyl_alc_oxidase_C-sub2"/>
</dbReference>
<keyword evidence="4" id="KW-0274">FAD</keyword>
<reference evidence="7" key="1">
    <citation type="journal article" date="2014" name="Int. J. Syst. Evol. Microbiol.">
        <title>Complete genome sequence of Corynebacterium casei LMG S-19264T (=DSM 44701T), isolated from a smear-ripened cheese.</title>
        <authorList>
            <consortium name="US DOE Joint Genome Institute (JGI-PGF)"/>
            <person name="Walter F."/>
            <person name="Albersmeier A."/>
            <person name="Kalinowski J."/>
            <person name="Ruckert C."/>
        </authorList>
    </citation>
    <scope>NUCLEOTIDE SEQUENCE</scope>
    <source>
        <strain evidence="7">JCM 13583</strain>
    </source>
</reference>
<dbReference type="AlphaFoldDB" id="A0AA37F9D6"/>
<proteinExistence type="inferred from homology"/>
<dbReference type="InterPro" id="IPR004113">
    <property type="entry name" value="FAD-bd_oxidored_4_C"/>
</dbReference>
<dbReference type="EMBL" id="BMNY01000001">
    <property type="protein sequence ID" value="GGM68492.1"/>
    <property type="molecule type" value="Genomic_DNA"/>
</dbReference>
<dbReference type="GO" id="GO:0016491">
    <property type="term" value="F:oxidoreductase activity"/>
    <property type="evidence" value="ECO:0007669"/>
    <property type="project" value="UniProtKB-KW"/>
</dbReference>
<dbReference type="Gene3D" id="1.10.45.10">
    <property type="entry name" value="Vanillyl-alcohol Oxidase, Chain A, domain 4"/>
    <property type="match status" value="1"/>
</dbReference>
<dbReference type="InterPro" id="IPR036318">
    <property type="entry name" value="FAD-bd_PCMH-like_sf"/>
</dbReference>
<dbReference type="PANTHER" id="PTHR42934">
    <property type="entry name" value="GLYCOLATE OXIDASE SUBUNIT GLCD"/>
    <property type="match status" value="1"/>
</dbReference>
<sequence>MPGISSLKAELGDAIITDEKEMIPYMSDASYFPGQMPEAVCIPNTVDQVSRILRFCNDNDVPVVVRGGGTSLTGASIPVEGSVVLSMARFDRILEIRTDDKYAVVEPGVRLDRLNSELSRYGHFYPPDPASSMAATVGGSISTNAGGLRAAMYGTTKNWVLGLEVVIPNGKVLWLGGKTLKRTSGYDLTALFVGSEGTLGVITKAVLKIWPLPEARGRISAYFDRIESVGLATAELKKRGKVPMIAEFLDRIAMDSLEHTRGIRFPQDAEYLLLVDIASTRESLKRELEEAVGIIGEFSPSQISYTTDREEMERMYAARKGAYSSLLEERKDSSERVIIGDVVVPASRLPEALRRIRDLIRERGFRASLFGHIGDGNIHINLYADPGKREVMEEVDRLQLEIGRIAVSLEGSVSAEHGIGMEKIGLLREELRMRDSEYVIDIMRAIKATFDPKGILNRGKVFP</sequence>
<organism evidence="7 8">
    <name type="scientific">Thermogymnomonas acidicola</name>
    <dbReference type="NCBI Taxonomy" id="399579"/>
    <lineage>
        <taxon>Archaea</taxon>
        <taxon>Methanobacteriati</taxon>
        <taxon>Thermoplasmatota</taxon>
        <taxon>Thermoplasmata</taxon>
        <taxon>Thermoplasmatales</taxon>
        <taxon>Thermogymnomonas</taxon>
    </lineage>
</organism>
<dbReference type="Pfam" id="PF01565">
    <property type="entry name" value="FAD_binding_4"/>
    <property type="match status" value="1"/>
</dbReference>
<gene>
    <name evidence="7" type="ORF">GCM10007108_03270</name>
</gene>
<evidence type="ECO:0000256" key="3">
    <source>
        <dbReference type="ARBA" id="ARBA00022630"/>
    </source>
</evidence>
<evidence type="ECO:0000256" key="4">
    <source>
        <dbReference type="ARBA" id="ARBA00022827"/>
    </source>
</evidence>
<dbReference type="InterPro" id="IPR051914">
    <property type="entry name" value="FAD-linked_OxidoTrans_Type4"/>
</dbReference>
<dbReference type="Pfam" id="PF02913">
    <property type="entry name" value="FAD-oxidase_C"/>
    <property type="match status" value="1"/>
</dbReference>
<keyword evidence="5" id="KW-0560">Oxidoreductase</keyword>
<dbReference type="PROSITE" id="PS51387">
    <property type="entry name" value="FAD_PCMH"/>
    <property type="match status" value="1"/>
</dbReference>
<feature type="domain" description="FAD-binding PCMH-type" evidence="6">
    <location>
        <begin position="32"/>
        <end position="212"/>
    </location>
</feature>
<evidence type="ECO:0000256" key="2">
    <source>
        <dbReference type="ARBA" id="ARBA00008000"/>
    </source>
</evidence>
<keyword evidence="3" id="KW-0285">Flavoprotein</keyword>
<evidence type="ECO:0000313" key="8">
    <source>
        <dbReference type="Proteomes" id="UP000632195"/>
    </source>
</evidence>
<accession>A0AA37F9D6</accession>
<dbReference type="InterPro" id="IPR006094">
    <property type="entry name" value="Oxid_FAD_bind_N"/>
</dbReference>
<dbReference type="GO" id="GO:0071949">
    <property type="term" value="F:FAD binding"/>
    <property type="evidence" value="ECO:0007669"/>
    <property type="project" value="InterPro"/>
</dbReference>
<dbReference type="InterPro" id="IPR016164">
    <property type="entry name" value="FAD-linked_Oxase-like_C"/>
</dbReference>
<dbReference type="Proteomes" id="UP000632195">
    <property type="component" value="Unassembled WGS sequence"/>
</dbReference>
<reference evidence="7" key="2">
    <citation type="submission" date="2022-09" db="EMBL/GenBank/DDBJ databases">
        <authorList>
            <person name="Sun Q."/>
            <person name="Ohkuma M."/>
        </authorList>
    </citation>
    <scope>NUCLEOTIDE SEQUENCE</scope>
    <source>
        <strain evidence="7">JCM 13583</strain>
    </source>
</reference>
<dbReference type="RefSeq" id="WP_188679758.1">
    <property type="nucleotide sequence ID" value="NZ_BMNY01000001.1"/>
</dbReference>
<keyword evidence="8" id="KW-1185">Reference proteome</keyword>
<evidence type="ECO:0000256" key="5">
    <source>
        <dbReference type="ARBA" id="ARBA00023002"/>
    </source>
</evidence>
<dbReference type="InterPro" id="IPR016169">
    <property type="entry name" value="FAD-bd_PCMH_sub2"/>
</dbReference>
<dbReference type="SUPFAM" id="SSF56176">
    <property type="entry name" value="FAD-binding/transporter-associated domain-like"/>
    <property type="match status" value="1"/>
</dbReference>
<evidence type="ECO:0000256" key="1">
    <source>
        <dbReference type="ARBA" id="ARBA00001974"/>
    </source>
</evidence>
<dbReference type="SUPFAM" id="SSF55103">
    <property type="entry name" value="FAD-linked oxidases, C-terminal domain"/>
    <property type="match status" value="1"/>
</dbReference>
<dbReference type="InterPro" id="IPR016166">
    <property type="entry name" value="FAD-bd_PCMH"/>
</dbReference>
<dbReference type="FunFam" id="3.30.70.2740:FF:000001">
    <property type="entry name" value="D-lactate dehydrogenase mitochondrial"/>
    <property type="match status" value="1"/>
</dbReference>
<comment type="similarity">
    <text evidence="2">Belongs to the FAD-binding oxidoreductase/transferase type 4 family.</text>
</comment>
<comment type="caution">
    <text evidence="7">The sequence shown here is derived from an EMBL/GenBank/DDBJ whole genome shotgun (WGS) entry which is preliminary data.</text>
</comment>
<dbReference type="PANTHER" id="PTHR42934:SF3">
    <property type="entry name" value="D-LACTATE DEHYDROGENASE"/>
    <property type="match status" value="1"/>
</dbReference>
<comment type="cofactor">
    <cofactor evidence="1">
        <name>FAD</name>
        <dbReference type="ChEBI" id="CHEBI:57692"/>
    </cofactor>
</comment>